<dbReference type="PROSITE" id="PS00626">
    <property type="entry name" value="RCC1_2"/>
    <property type="match status" value="1"/>
</dbReference>
<dbReference type="EMBL" id="JAPFFF010000002">
    <property type="protein sequence ID" value="KAK8896025.1"/>
    <property type="molecule type" value="Genomic_DNA"/>
</dbReference>
<feature type="repeat" description="RCC1" evidence="2">
    <location>
        <begin position="339"/>
        <end position="387"/>
    </location>
</feature>
<gene>
    <name evidence="4" type="ORF">M9Y10_013913</name>
</gene>
<dbReference type="InterPro" id="IPR051210">
    <property type="entry name" value="Ub_ligase/GEF_domain"/>
</dbReference>
<dbReference type="Gene3D" id="2.130.10.30">
    <property type="entry name" value="Regulator of chromosome condensation 1/beta-lactamase-inhibitor protein II"/>
    <property type="match status" value="2"/>
</dbReference>
<dbReference type="PANTHER" id="PTHR22870:SF466">
    <property type="entry name" value="ANKYRIN REPEAT-CONTAINING PROTEIN"/>
    <property type="match status" value="1"/>
</dbReference>
<dbReference type="SUPFAM" id="SSF50985">
    <property type="entry name" value="RCC1/BLIP-II"/>
    <property type="match status" value="1"/>
</dbReference>
<evidence type="ECO:0000313" key="4">
    <source>
        <dbReference type="EMBL" id="KAK8896025.1"/>
    </source>
</evidence>
<dbReference type="PRINTS" id="PR00633">
    <property type="entry name" value="RCCNDNSATION"/>
</dbReference>
<evidence type="ECO:0000313" key="5">
    <source>
        <dbReference type="Proteomes" id="UP001470230"/>
    </source>
</evidence>
<dbReference type="InterPro" id="IPR009091">
    <property type="entry name" value="RCC1/BLIP-II"/>
</dbReference>
<sequence length="387" mass="43243">MEKRKKTKQKILSAGSNTFGCLCHPWEDNSTLPSSIIGLHRSSIISFSTGSFHGAAVNDDGSVFGWGYNEDGQIGFPIKNENELKEIQQTKSFDSDDDCENHDLQVYVKPTQIHGCLDSIQVEKVKCGLDFTLFLSNIGEVYIASKKNGDNSIEKVVFPSSTTKCINIFGNYIPWVLCEDGSIYRIFKYAKNNAKFQLMNDFNNNGDQSDQVKDIVSIREGSVLLITEKGRLFGLGSIVRESTHFIELDLEKNMPRSENDQSHFVKVKQIAGISSHFVILTEDGEIYVWGKNDNGQLGIGNKIDQKNPFTFIKVPPFSKYKIVFIAAGSKFSIFVAENGDIWATGCGKDGQTMLGDEHERIKPEKSLVVHNVTSVFCGDSFTFVFIY</sequence>
<dbReference type="PANTHER" id="PTHR22870">
    <property type="entry name" value="REGULATOR OF CHROMOSOME CONDENSATION"/>
    <property type="match status" value="1"/>
</dbReference>
<dbReference type="InterPro" id="IPR058923">
    <property type="entry name" value="RCC1-like_dom"/>
</dbReference>
<evidence type="ECO:0000256" key="2">
    <source>
        <dbReference type="PROSITE-ProRule" id="PRU00235"/>
    </source>
</evidence>
<keyword evidence="4" id="KW-0675">Receptor</keyword>
<feature type="repeat" description="RCC1" evidence="2">
    <location>
        <begin position="284"/>
        <end position="338"/>
    </location>
</feature>
<keyword evidence="1" id="KW-0677">Repeat</keyword>
<keyword evidence="5" id="KW-1185">Reference proteome</keyword>
<accession>A0ABR2KY48</accession>
<dbReference type="Pfam" id="PF25390">
    <property type="entry name" value="WD40_RLD"/>
    <property type="match status" value="1"/>
</dbReference>
<dbReference type="InterPro" id="IPR000408">
    <property type="entry name" value="Reg_chr_condens"/>
</dbReference>
<protein>
    <submittedName>
        <fullName evidence="4">Ultraviolet-B receptor uvr8</fullName>
    </submittedName>
</protein>
<reference evidence="4 5" key="1">
    <citation type="submission" date="2024-04" db="EMBL/GenBank/DDBJ databases">
        <title>Tritrichomonas musculus Genome.</title>
        <authorList>
            <person name="Alves-Ferreira E."/>
            <person name="Grigg M."/>
            <person name="Lorenzi H."/>
            <person name="Galac M."/>
        </authorList>
    </citation>
    <scope>NUCLEOTIDE SEQUENCE [LARGE SCALE GENOMIC DNA]</scope>
    <source>
        <strain evidence="4 5">EAF2021</strain>
    </source>
</reference>
<dbReference type="PROSITE" id="PS50012">
    <property type="entry name" value="RCC1_3"/>
    <property type="match status" value="4"/>
</dbReference>
<dbReference type="Proteomes" id="UP001470230">
    <property type="component" value="Unassembled WGS sequence"/>
</dbReference>
<feature type="repeat" description="RCC1" evidence="2">
    <location>
        <begin position="9"/>
        <end position="60"/>
    </location>
</feature>
<evidence type="ECO:0000259" key="3">
    <source>
        <dbReference type="Pfam" id="PF25390"/>
    </source>
</evidence>
<feature type="domain" description="RCC1-like" evidence="3">
    <location>
        <begin position="9"/>
        <end position="384"/>
    </location>
</feature>
<organism evidence="4 5">
    <name type="scientific">Tritrichomonas musculus</name>
    <dbReference type="NCBI Taxonomy" id="1915356"/>
    <lineage>
        <taxon>Eukaryota</taxon>
        <taxon>Metamonada</taxon>
        <taxon>Parabasalia</taxon>
        <taxon>Tritrichomonadida</taxon>
        <taxon>Tritrichomonadidae</taxon>
        <taxon>Tritrichomonas</taxon>
    </lineage>
</organism>
<proteinExistence type="predicted"/>
<name>A0ABR2KY48_9EUKA</name>
<feature type="repeat" description="RCC1" evidence="2">
    <location>
        <begin position="61"/>
        <end position="138"/>
    </location>
</feature>
<evidence type="ECO:0000256" key="1">
    <source>
        <dbReference type="ARBA" id="ARBA00022737"/>
    </source>
</evidence>
<comment type="caution">
    <text evidence="4">The sequence shown here is derived from an EMBL/GenBank/DDBJ whole genome shotgun (WGS) entry which is preliminary data.</text>
</comment>